<name>A0A0D2Q354_GOSRA</name>
<keyword evidence="2" id="KW-1185">Reference proteome</keyword>
<sequence length="73" mass="8681">MQMLTSRFESLRMQEPKTTGEFYVKLCDLSTQAFVLEKEYSNTKPVRKVLRSFLESFFYLFIKVTNVEEAKDL</sequence>
<dbReference type="Gramene" id="KJB10886">
    <property type="protein sequence ID" value="KJB10886"/>
    <property type="gene ID" value="B456_001G230700"/>
</dbReference>
<organism evidence="1 2">
    <name type="scientific">Gossypium raimondii</name>
    <name type="common">Peruvian cotton</name>
    <name type="synonym">Gossypium klotzschianum subsp. raimondii</name>
    <dbReference type="NCBI Taxonomy" id="29730"/>
    <lineage>
        <taxon>Eukaryota</taxon>
        <taxon>Viridiplantae</taxon>
        <taxon>Streptophyta</taxon>
        <taxon>Embryophyta</taxon>
        <taxon>Tracheophyta</taxon>
        <taxon>Spermatophyta</taxon>
        <taxon>Magnoliopsida</taxon>
        <taxon>eudicotyledons</taxon>
        <taxon>Gunneridae</taxon>
        <taxon>Pentapetalae</taxon>
        <taxon>rosids</taxon>
        <taxon>malvids</taxon>
        <taxon>Malvales</taxon>
        <taxon>Malvaceae</taxon>
        <taxon>Malvoideae</taxon>
        <taxon>Gossypium</taxon>
    </lineage>
</organism>
<evidence type="ECO:0000313" key="1">
    <source>
        <dbReference type="EMBL" id="KJB10886.1"/>
    </source>
</evidence>
<protein>
    <submittedName>
        <fullName evidence="1">Uncharacterized protein</fullName>
    </submittedName>
</protein>
<accession>A0A0D2Q354</accession>
<gene>
    <name evidence="1" type="ORF">B456_001G230700</name>
</gene>
<reference evidence="1 2" key="1">
    <citation type="journal article" date="2012" name="Nature">
        <title>Repeated polyploidization of Gossypium genomes and the evolution of spinnable cotton fibres.</title>
        <authorList>
            <person name="Paterson A.H."/>
            <person name="Wendel J.F."/>
            <person name="Gundlach H."/>
            <person name="Guo H."/>
            <person name="Jenkins J."/>
            <person name="Jin D."/>
            <person name="Llewellyn D."/>
            <person name="Showmaker K.C."/>
            <person name="Shu S."/>
            <person name="Udall J."/>
            <person name="Yoo M.J."/>
            <person name="Byers R."/>
            <person name="Chen W."/>
            <person name="Doron-Faigenboim A."/>
            <person name="Duke M.V."/>
            <person name="Gong L."/>
            <person name="Grimwood J."/>
            <person name="Grover C."/>
            <person name="Grupp K."/>
            <person name="Hu G."/>
            <person name="Lee T.H."/>
            <person name="Li J."/>
            <person name="Lin L."/>
            <person name="Liu T."/>
            <person name="Marler B.S."/>
            <person name="Page J.T."/>
            <person name="Roberts A.W."/>
            <person name="Romanel E."/>
            <person name="Sanders W.S."/>
            <person name="Szadkowski E."/>
            <person name="Tan X."/>
            <person name="Tang H."/>
            <person name="Xu C."/>
            <person name="Wang J."/>
            <person name="Wang Z."/>
            <person name="Zhang D."/>
            <person name="Zhang L."/>
            <person name="Ashrafi H."/>
            <person name="Bedon F."/>
            <person name="Bowers J.E."/>
            <person name="Brubaker C.L."/>
            <person name="Chee P.W."/>
            <person name="Das S."/>
            <person name="Gingle A.R."/>
            <person name="Haigler C.H."/>
            <person name="Harker D."/>
            <person name="Hoffmann L.V."/>
            <person name="Hovav R."/>
            <person name="Jones D.C."/>
            <person name="Lemke C."/>
            <person name="Mansoor S."/>
            <person name="ur Rahman M."/>
            <person name="Rainville L.N."/>
            <person name="Rambani A."/>
            <person name="Reddy U.K."/>
            <person name="Rong J.K."/>
            <person name="Saranga Y."/>
            <person name="Scheffler B.E."/>
            <person name="Scheffler J.A."/>
            <person name="Stelly D.M."/>
            <person name="Triplett B.A."/>
            <person name="Van Deynze A."/>
            <person name="Vaslin M.F."/>
            <person name="Waghmare V.N."/>
            <person name="Walford S.A."/>
            <person name="Wright R.J."/>
            <person name="Zaki E.A."/>
            <person name="Zhang T."/>
            <person name="Dennis E.S."/>
            <person name="Mayer K.F."/>
            <person name="Peterson D.G."/>
            <person name="Rokhsar D.S."/>
            <person name="Wang X."/>
            <person name="Schmutz J."/>
        </authorList>
    </citation>
    <scope>NUCLEOTIDE SEQUENCE [LARGE SCALE GENOMIC DNA]</scope>
</reference>
<dbReference type="Proteomes" id="UP000032304">
    <property type="component" value="Chromosome 1"/>
</dbReference>
<evidence type="ECO:0000313" key="2">
    <source>
        <dbReference type="Proteomes" id="UP000032304"/>
    </source>
</evidence>
<dbReference type="AlphaFoldDB" id="A0A0D2Q354"/>
<dbReference type="EMBL" id="CM001740">
    <property type="protein sequence ID" value="KJB10886.1"/>
    <property type="molecule type" value="Genomic_DNA"/>
</dbReference>
<proteinExistence type="predicted"/>